<evidence type="ECO:0000256" key="1">
    <source>
        <dbReference type="SAM" id="SignalP"/>
    </source>
</evidence>
<dbReference type="RefSeq" id="WP_093965651.1">
    <property type="nucleotide sequence ID" value="NZ_FXYE01000001.1"/>
</dbReference>
<dbReference type="AlphaFoldDB" id="A0A238JLP2"/>
<dbReference type="Proteomes" id="UP000202922">
    <property type="component" value="Unassembled WGS sequence"/>
</dbReference>
<sequence length="152" mass="16998">MKISVAVAFMLCASAAALAAFVWSGPSQIRHYTFDELSELTCEELGERHTEVIDAYHDAEIAHYGRTAAFHADLGIPSEDVLPYAVLMMRFMRDNNISETNLVTRSMPWPLLYSDFYYEISGTCAANPSWQAVEAMRQSALKLGLIGRNEID</sequence>
<gene>
    <name evidence="2" type="ORF">COL8621_00394</name>
</gene>
<proteinExistence type="predicted"/>
<protein>
    <submittedName>
        <fullName evidence="2">Uncharacterized protein</fullName>
    </submittedName>
</protein>
<name>A0A238JLP2_9RHOB</name>
<keyword evidence="3" id="KW-1185">Reference proteome</keyword>
<organism evidence="2 3">
    <name type="scientific">Actibacterium lipolyticum</name>
    <dbReference type="NCBI Taxonomy" id="1524263"/>
    <lineage>
        <taxon>Bacteria</taxon>
        <taxon>Pseudomonadati</taxon>
        <taxon>Pseudomonadota</taxon>
        <taxon>Alphaproteobacteria</taxon>
        <taxon>Rhodobacterales</taxon>
        <taxon>Roseobacteraceae</taxon>
        <taxon>Actibacterium</taxon>
    </lineage>
</organism>
<feature type="signal peptide" evidence="1">
    <location>
        <begin position="1"/>
        <end position="19"/>
    </location>
</feature>
<feature type="chain" id="PRO_5012014461" evidence="1">
    <location>
        <begin position="20"/>
        <end position="152"/>
    </location>
</feature>
<reference evidence="3" key="1">
    <citation type="submission" date="2017-05" db="EMBL/GenBank/DDBJ databases">
        <authorList>
            <person name="Rodrigo-Torres L."/>
            <person name="Arahal R. D."/>
            <person name="Lucena T."/>
        </authorList>
    </citation>
    <scope>NUCLEOTIDE SEQUENCE [LARGE SCALE GENOMIC DNA]</scope>
    <source>
        <strain evidence="3">CECT 8621</strain>
    </source>
</reference>
<accession>A0A238JLP2</accession>
<evidence type="ECO:0000313" key="2">
    <source>
        <dbReference type="EMBL" id="SMX31333.1"/>
    </source>
</evidence>
<keyword evidence="1" id="KW-0732">Signal</keyword>
<dbReference type="EMBL" id="FXYE01000001">
    <property type="protein sequence ID" value="SMX31333.1"/>
    <property type="molecule type" value="Genomic_DNA"/>
</dbReference>
<dbReference type="OrthoDB" id="7855015at2"/>
<evidence type="ECO:0000313" key="3">
    <source>
        <dbReference type="Proteomes" id="UP000202922"/>
    </source>
</evidence>